<dbReference type="AlphaFoldDB" id="A0A928ZW45"/>
<feature type="transmembrane region" description="Helical" evidence="1">
    <location>
        <begin position="25"/>
        <end position="47"/>
    </location>
</feature>
<keyword evidence="1" id="KW-1133">Transmembrane helix</keyword>
<dbReference type="Pfam" id="PF19728">
    <property type="entry name" value="DUF6220"/>
    <property type="match status" value="1"/>
</dbReference>
<sequence length="147" mass="16033">MTTHHPSEGLSIAADDGKSWGQVGFLAMAILFNLCLVAQLLTVGLAVFSDASWWQVHVWLVRGYGGMAVLLLMGVLVTPFPKRVQTLTKAIVILLLLQFATAHIQQPLPLGVLHPLTGFTLFTTSTTLVHRAMSFVMGHAEKKNDEL</sequence>
<dbReference type="EMBL" id="JADEXP010000182">
    <property type="protein sequence ID" value="MBE9068582.1"/>
    <property type="molecule type" value="Genomic_DNA"/>
</dbReference>
<evidence type="ECO:0000313" key="3">
    <source>
        <dbReference type="Proteomes" id="UP000615026"/>
    </source>
</evidence>
<evidence type="ECO:0000256" key="1">
    <source>
        <dbReference type="SAM" id="Phobius"/>
    </source>
</evidence>
<evidence type="ECO:0000313" key="2">
    <source>
        <dbReference type="EMBL" id="MBE9068582.1"/>
    </source>
</evidence>
<keyword evidence="1" id="KW-0812">Transmembrane</keyword>
<keyword evidence="3" id="KW-1185">Reference proteome</keyword>
<feature type="transmembrane region" description="Helical" evidence="1">
    <location>
        <begin position="59"/>
        <end position="80"/>
    </location>
</feature>
<keyword evidence="1" id="KW-0472">Membrane</keyword>
<accession>A0A928ZW45</accession>
<proteinExistence type="predicted"/>
<dbReference type="RefSeq" id="WP_193994522.1">
    <property type="nucleotide sequence ID" value="NZ_JADEXP010000182.1"/>
</dbReference>
<dbReference type="InterPro" id="IPR046192">
    <property type="entry name" value="DUF6220"/>
</dbReference>
<comment type="caution">
    <text evidence="2">The sequence shown here is derived from an EMBL/GenBank/DDBJ whole genome shotgun (WGS) entry which is preliminary data.</text>
</comment>
<dbReference type="Proteomes" id="UP000615026">
    <property type="component" value="Unassembled WGS sequence"/>
</dbReference>
<protein>
    <submittedName>
        <fullName evidence="2">Uncharacterized protein</fullName>
    </submittedName>
</protein>
<gene>
    <name evidence="2" type="ORF">IQ260_18205</name>
</gene>
<organism evidence="2 3">
    <name type="scientific">Leptolyngbya cf. ectocarpi LEGE 11479</name>
    <dbReference type="NCBI Taxonomy" id="1828722"/>
    <lineage>
        <taxon>Bacteria</taxon>
        <taxon>Bacillati</taxon>
        <taxon>Cyanobacteriota</taxon>
        <taxon>Cyanophyceae</taxon>
        <taxon>Leptolyngbyales</taxon>
        <taxon>Leptolyngbyaceae</taxon>
        <taxon>Leptolyngbya group</taxon>
        <taxon>Leptolyngbya</taxon>
    </lineage>
</organism>
<name>A0A928ZW45_LEPEC</name>
<reference evidence="2" key="1">
    <citation type="submission" date="2020-10" db="EMBL/GenBank/DDBJ databases">
        <authorList>
            <person name="Castelo-Branco R."/>
            <person name="Eusebio N."/>
            <person name="Adriana R."/>
            <person name="Vieira A."/>
            <person name="Brugerolle De Fraissinette N."/>
            <person name="Rezende De Castro R."/>
            <person name="Schneider M.P."/>
            <person name="Vasconcelos V."/>
            <person name="Leao P.N."/>
        </authorList>
    </citation>
    <scope>NUCLEOTIDE SEQUENCE</scope>
    <source>
        <strain evidence="2">LEGE 11479</strain>
    </source>
</reference>